<evidence type="ECO:0000256" key="1">
    <source>
        <dbReference type="SAM" id="Phobius"/>
    </source>
</evidence>
<evidence type="ECO:0000313" key="3">
    <source>
        <dbReference type="Proteomes" id="UP000886841"/>
    </source>
</evidence>
<gene>
    <name evidence="2" type="ORF">IAB98_11155</name>
</gene>
<dbReference type="AlphaFoldDB" id="A0A9D1EKY5"/>
<keyword evidence="1" id="KW-0812">Transmembrane</keyword>
<comment type="caution">
    <text evidence="2">The sequence shown here is derived from an EMBL/GenBank/DDBJ whole genome shotgun (WGS) entry which is preliminary data.</text>
</comment>
<keyword evidence="1" id="KW-1133">Transmembrane helix</keyword>
<organism evidence="2 3">
    <name type="scientific">Candidatus Egerieimonas intestinavium</name>
    <dbReference type="NCBI Taxonomy" id="2840777"/>
    <lineage>
        <taxon>Bacteria</taxon>
        <taxon>Bacillati</taxon>
        <taxon>Bacillota</taxon>
        <taxon>Clostridia</taxon>
        <taxon>Lachnospirales</taxon>
        <taxon>Lachnospiraceae</taxon>
        <taxon>Lachnospiraceae incertae sedis</taxon>
        <taxon>Candidatus Egerieimonas</taxon>
    </lineage>
</organism>
<feature type="transmembrane region" description="Helical" evidence="1">
    <location>
        <begin position="126"/>
        <end position="147"/>
    </location>
</feature>
<reference evidence="2" key="2">
    <citation type="journal article" date="2021" name="PeerJ">
        <title>Extensive microbial diversity within the chicken gut microbiome revealed by metagenomics and culture.</title>
        <authorList>
            <person name="Gilroy R."/>
            <person name="Ravi A."/>
            <person name="Getino M."/>
            <person name="Pursley I."/>
            <person name="Horton D.L."/>
            <person name="Alikhan N.F."/>
            <person name="Baker D."/>
            <person name="Gharbi K."/>
            <person name="Hall N."/>
            <person name="Watson M."/>
            <person name="Adriaenssens E.M."/>
            <person name="Foster-Nyarko E."/>
            <person name="Jarju S."/>
            <person name="Secka A."/>
            <person name="Antonio M."/>
            <person name="Oren A."/>
            <person name="Chaudhuri R.R."/>
            <person name="La Ragione R."/>
            <person name="Hildebrand F."/>
            <person name="Pallen M.J."/>
        </authorList>
    </citation>
    <scope>NUCLEOTIDE SEQUENCE</scope>
    <source>
        <strain evidence="2">ChiSxjej1B13-7041</strain>
    </source>
</reference>
<dbReference type="Proteomes" id="UP000886841">
    <property type="component" value="Unassembled WGS sequence"/>
</dbReference>
<reference evidence="2" key="1">
    <citation type="submission" date="2020-10" db="EMBL/GenBank/DDBJ databases">
        <authorList>
            <person name="Gilroy R."/>
        </authorList>
    </citation>
    <scope>NUCLEOTIDE SEQUENCE</scope>
    <source>
        <strain evidence="2">ChiSxjej1B13-7041</strain>
    </source>
</reference>
<proteinExistence type="predicted"/>
<dbReference type="EMBL" id="DVHU01000099">
    <property type="protein sequence ID" value="HIR93963.1"/>
    <property type="molecule type" value="Genomic_DNA"/>
</dbReference>
<evidence type="ECO:0000313" key="2">
    <source>
        <dbReference type="EMBL" id="HIR93963.1"/>
    </source>
</evidence>
<name>A0A9D1EKY5_9FIRM</name>
<accession>A0A9D1EKY5</accession>
<sequence>METKELILRYGFVAGKRYKKSQKLRFLLGMTQEFQEMGYRTEAKQTEKKVLNNTNLYVGNISGARLLAESYYDTPPSCLKLFPYRFFSRSCRRTAGNLAVILPMLTIILIGVLFFTLAYVPLWNEGGQMSVAGAASLVFFLLLLKALHSFRRGFGQKRNIVRNTSSLIALLKLAQEEKGNSDIAYVLTDNGCGSNVGAEVLEQQKRRHQTCVHLDCVGAPGTLYAVYSASGLRPQLPAKLRALCQELTITPLNVDEHTCLKLDYFNKEDIYLLAGEYCSEGFILRKKQLLSTELQEDHLEKTVLFLRKFCKVLS</sequence>
<protein>
    <submittedName>
        <fullName evidence="2">Uncharacterized protein</fullName>
    </submittedName>
</protein>
<feature type="transmembrane region" description="Helical" evidence="1">
    <location>
        <begin position="95"/>
        <end position="120"/>
    </location>
</feature>
<keyword evidence="1" id="KW-0472">Membrane</keyword>